<accession>A0AAE6KW47</accession>
<dbReference type="AlphaFoldDB" id="A0AAE6KW47"/>
<evidence type="ECO:0000313" key="1">
    <source>
        <dbReference type="EMBL" id="QDE72202.1"/>
    </source>
</evidence>
<sequence>MRRLRRTCFALGISFVVTGCTTTLYKPNQISAPLLREEGELKGTLGNNNLQVAWSPREGVGLLAQGYYERYAEGERRANGALGEVGGGLYGTFLGNAVWEAYGGLGYGQSTASDRLEANGAMPRDVGFTARAVRAFIQPNLGYVTPYFELAGSVRLSAVKYVSLDANGYTDAERSREFLVADDVTRPVWLFAEPAVTVKGGYKWVKVYAQRAWALKLGGKPLPHERDSTVVGLSVDVASWYHDFQWGSR</sequence>
<reference evidence="1 2" key="1">
    <citation type="journal article" date="2019" name="Science">
        <title>Social genes are selection hotspots in kin groups of a soil microbe.</title>
        <authorList>
            <person name="Wielgoss S."/>
            <person name="Wolfensberger R."/>
            <person name="Sun L."/>
            <person name="Fiegna F."/>
            <person name="Velicer G.J."/>
        </authorList>
    </citation>
    <scope>NUCLEOTIDE SEQUENCE [LARGE SCALE GENOMIC DNA]</scope>
    <source>
        <strain evidence="1 2">MC3.5.9c15</strain>
    </source>
</reference>
<evidence type="ECO:0008006" key="3">
    <source>
        <dbReference type="Google" id="ProtNLM"/>
    </source>
</evidence>
<dbReference type="PROSITE" id="PS51257">
    <property type="entry name" value="PROKAR_LIPOPROTEIN"/>
    <property type="match status" value="1"/>
</dbReference>
<protein>
    <recommendedName>
        <fullName evidence="3">Lipoprotein</fullName>
    </recommendedName>
</protein>
<name>A0AAE6KW47_MYXXA</name>
<gene>
    <name evidence="1" type="ORF">BHS09_37450</name>
</gene>
<dbReference type="RefSeq" id="WP_140800556.1">
    <property type="nucleotide sequence ID" value="NZ_CP017172.1"/>
</dbReference>
<evidence type="ECO:0000313" key="2">
    <source>
        <dbReference type="Proteomes" id="UP000320179"/>
    </source>
</evidence>
<proteinExistence type="predicted"/>
<dbReference type="Proteomes" id="UP000320179">
    <property type="component" value="Chromosome"/>
</dbReference>
<dbReference type="EMBL" id="CP017174">
    <property type="protein sequence ID" value="QDE72202.1"/>
    <property type="molecule type" value="Genomic_DNA"/>
</dbReference>
<organism evidence="1 2">
    <name type="scientific">Myxococcus xanthus</name>
    <dbReference type="NCBI Taxonomy" id="34"/>
    <lineage>
        <taxon>Bacteria</taxon>
        <taxon>Pseudomonadati</taxon>
        <taxon>Myxococcota</taxon>
        <taxon>Myxococcia</taxon>
        <taxon>Myxococcales</taxon>
        <taxon>Cystobacterineae</taxon>
        <taxon>Myxococcaceae</taxon>
        <taxon>Myxococcus</taxon>
    </lineage>
</organism>